<evidence type="ECO:0000256" key="1">
    <source>
        <dbReference type="ARBA" id="ARBA00022649"/>
    </source>
</evidence>
<sequence length="83" mass="9223">MDLVYKDEAIKALRKLGPAEKAKAKKKITALLSDPTLGKPLRGTLRGLRSLHAWPLRILYTYTSDTHTVTIHAVGHRGDVYKG</sequence>
<dbReference type="InterPro" id="IPR035093">
    <property type="entry name" value="RelE/ParE_toxin_dom_sf"/>
</dbReference>
<gene>
    <name evidence="2" type="ORF">A2875_01790</name>
</gene>
<evidence type="ECO:0008006" key="4">
    <source>
        <dbReference type="Google" id="ProtNLM"/>
    </source>
</evidence>
<accession>A0A1F5ZIW8</accession>
<evidence type="ECO:0000313" key="3">
    <source>
        <dbReference type="Proteomes" id="UP000177416"/>
    </source>
</evidence>
<reference evidence="2 3" key="1">
    <citation type="journal article" date="2016" name="Nat. Commun.">
        <title>Thousands of microbial genomes shed light on interconnected biogeochemical processes in an aquifer system.</title>
        <authorList>
            <person name="Anantharaman K."/>
            <person name="Brown C.T."/>
            <person name="Hug L.A."/>
            <person name="Sharon I."/>
            <person name="Castelle C.J."/>
            <person name="Probst A.J."/>
            <person name="Thomas B.C."/>
            <person name="Singh A."/>
            <person name="Wilkins M.J."/>
            <person name="Karaoz U."/>
            <person name="Brodie E.L."/>
            <person name="Williams K.H."/>
            <person name="Hubbard S.S."/>
            <person name="Banfield J.F."/>
        </authorList>
    </citation>
    <scope>NUCLEOTIDE SEQUENCE [LARGE SCALE GENOMIC DNA]</scope>
</reference>
<dbReference type="Pfam" id="PF05016">
    <property type="entry name" value="ParE_toxin"/>
    <property type="match status" value="1"/>
</dbReference>
<dbReference type="Gene3D" id="3.30.2310.20">
    <property type="entry name" value="RelE-like"/>
    <property type="match status" value="1"/>
</dbReference>
<proteinExistence type="predicted"/>
<organism evidence="2 3">
    <name type="scientific">Candidatus Gottesmanbacteria bacterium RIFCSPHIGHO2_01_FULL_46_14</name>
    <dbReference type="NCBI Taxonomy" id="1798380"/>
    <lineage>
        <taxon>Bacteria</taxon>
        <taxon>Candidatus Gottesmaniibacteriota</taxon>
    </lineage>
</organism>
<dbReference type="EMBL" id="MFJJ01000062">
    <property type="protein sequence ID" value="OGG12439.1"/>
    <property type="molecule type" value="Genomic_DNA"/>
</dbReference>
<evidence type="ECO:0000313" key="2">
    <source>
        <dbReference type="EMBL" id="OGG12439.1"/>
    </source>
</evidence>
<comment type="caution">
    <text evidence="2">The sequence shown here is derived from an EMBL/GenBank/DDBJ whole genome shotgun (WGS) entry which is preliminary data.</text>
</comment>
<dbReference type="InterPro" id="IPR007712">
    <property type="entry name" value="RelE/ParE_toxin"/>
</dbReference>
<protein>
    <recommendedName>
        <fullName evidence="4">Addiction module toxin RelE</fullName>
    </recommendedName>
</protein>
<keyword evidence="1" id="KW-1277">Toxin-antitoxin system</keyword>
<name>A0A1F5ZIW8_9BACT</name>
<dbReference type="AlphaFoldDB" id="A0A1F5ZIW8"/>
<dbReference type="Proteomes" id="UP000177416">
    <property type="component" value="Unassembled WGS sequence"/>
</dbReference>
<dbReference type="SUPFAM" id="SSF143011">
    <property type="entry name" value="RelE-like"/>
    <property type="match status" value="1"/>
</dbReference>